<dbReference type="PANTHER" id="PTHR28259:SF1">
    <property type="entry name" value="FLUORIDE EXPORT PROTEIN 1-RELATED"/>
    <property type="match status" value="1"/>
</dbReference>
<keyword evidence="8 11" id="KW-0407">Ion channel</keyword>
<protein>
    <recommendedName>
        <fullName evidence="11">Fluoride-specific ion channel FluC</fullName>
    </recommendedName>
</protein>
<comment type="activity regulation">
    <text evidence="11">Na(+) is not transported, but it plays an essential structural role and its presence is essential for fluoride channel function.</text>
</comment>
<dbReference type="NCBIfam" id="TIGR00494">
    <property type="entry name" value="crcB"/>
    <property type="match status" value="1"/>
</dbReference>
<comment type="function">
    <text evidence="11">Fluoride-specific ion channel. Important for reducing fluoride concentration in the cell, thus reducing its toxicity.</text>
</comment>
<keyword evidence="2 11" id="KW-1003">Cell membrane</keyword>
<dbReference type="PANTHER" id="PTHR28259">
    <property type="entry name" value="FLUORIDE EXPORT PROTEIN 1-RELATED"/>
    <property type="match status" value="1"/>
</dbReference>
<comment type="subcellular location">
    <subcellularLocation>
        <location evidence="1 11">Cell membrane</location>
        <topology evidence="1 11">Multi-pass membrane protein</topology>
    </subcellularLocation>
</comment>
<evidence type="ECO:0000256" key="2">
    <source>
        <dbReference type="ARBA" id="ARBA00022475"/>
    </source>
</evidence>
<keyword evidence="7 11" id="KW-0472">Membrane</keyword>
<keyword evidence="11" id="KW-0479">Metal-binding</keyword>
<keyword evidence="4 11" id="KW-0812">Transmembrane</keyword>
<dbReference type="InterPro" id="IPR003691">
    <property type="entry name" value="FluC"/>
</dbReference>
<evidence type="ECO:0000256" key="11">
    <source>
        <dbReference type="HAMAP-Rule" id="MF_00454"/>
    </source>
</evidence>
<keyword evidence="6 11" id="KW-0406">Ion transport</keyword>
<evidence type="ECO:0000256" key="3">
    <source>
        <dbReference type="ARBA" id="ARBA00022519"/>
    </source>
</evidence>
<keyword evidence="11" id="KW-0915">Sodium</keyword>
<accession>A0ABP7YKJ1</accession>
<comment type="caution">
    <text evidence="12">The sequence shown here is derived from an EMBL/GenBank/DDBJ whole genome shotgun (WGS) entry which is preliminary data.</text>
</comment>
<gene>
    <name evidence="11 12" type="primary">crcB</name>
    <name evidence="11" type="synonym">fluC</name>
    <name evidence="12" type="ORF">GCM10022216_13860</name>
</gene>
<evidence type="ECO:0000256" key="6">
    <source>
        <dbReference type="ARBA" id="ARBA00023065"/>
    </source>
</evidence>
<evidence type="ECO:0000256" key="10">
    <source>
        <dbReference type="ARBA" id="ARBA00035585"/>
    </source>
</evidence>
<dbReference type="RefSeq" id="WP_344673894.1">
    <property type="nucleotide sequence ID" value="NZ_BAAAZI010000006.1"/>
</dbReference>
<reference evidence="13" key="1">
    <citation type="journal article" date="2019" name="Int. J. Syst. Evol. Microbiol.">
        <title>The Global Catalogue of Microorganisms (GCM) 10K type strain sequencing project: providing services to taxonomists for standard genome sequencing and annotation.</title>
        <authorList>
            <consortium name="The Broad Institute Genomics Platform"/>
            <consortium name="The Broad Institute Genome Sequencing Center for Infectious Disease"/>
            <person name="Wu L."/>
            <person name="Ma J."/>
        </authorList>
    </citation>
    <scope>NUCLEOTIDE SEQUENCE [LARGE SCALE GENOMIC DNA]</scope>
    <source>
        <strain evidence="13">JCM 16704</strain>
    </source>
</reference>
<evidence type="ECO:0000313" key="13">
    <source>
        <dbReference type="Proteomes" id="UP001500101"/>
    </source>
</evidence>
<keyword evidence="11" id="KW-0813">Transport</keyword>
<feature type="transmembrane region" description="Helical" evidence="11">
    <location>
        <begin position="32"/>
        <end position="55"/>
    </location>
</feature>
<evidence type="ECO:0000256" key="5">
    <source>
        <dbReference type="ARBA" id="ARBA00022989"/>
    </source>
</evidence>
<comment type="similarity">
    <text evidence="9 11">Belongs to the fluoride channel Fluc/FEX (TC 1.A.43) family.</text>
</comment>
<dbReference type="Proteomes" id="UP001500101">
    <property type="component" value="Unassembled WGS sequence"/>
</dbReference>
<evidence type="ECO:0000256" key="1">
    <source>
        <dbReference type="ARBA" id="ARBA00004651"/>
    </source>
</evidence>
<keyword evidence="5 11" id="KW-1133">Transmembrane helix</keyword>
<keyword evidence="3" id="KW-0997">Cell inner membrane</keyword>
<dbReference type="EMBL" id="BAAAZI010000006">
    <property type="protein sequence ID" value="GAA4137648.1"/>
    <property type="molecule type" value="Genomic_DNA"/>
</dbReference>
<evidence type="ECO:0000256" key="4">
    <source>
        <dbReference type="ARBA" id="ARBA00022692"/>
    </source>
</evidence>
<evidence type="ECO:0000256" key="8">
    <source>
        <dbReference type="ARBA" id="ARBA00023303"/>
    </source>
</evidence>
<feature type="transmembrane region" description="Helical" evidence="11">
    <location>
        <begin position="96"/>
        <end position="120"/>
    </location>
</feature>
<evidence type="ECO:0000256" key="9">
    <source>
        <dbReference type="ARBA" id="ARBA00035120"/>
    </source>
</evidence>
<proteinExistence type="inferred from homology"/>
<dbReference type="HAMAP" id="MF_00454">
    <property type="entry name" value="FluC"/>
    <property type="match status" value="1"/>
</dbReference>
<sequence length="123" mass="13343">MKEIIMVGLGGAAGSILRYLSSQFVQKYNNGHFPLATFTINVIGCLLIGVLIGYFSKTQVLQNEWKLLSITGFCGGYTTFSAFASENLNLINNNQIGLALFYIALSIFLGIAAVWLGLLLSRA</sequence>
<dbReference type="Pfam" id="PF02537">
    <property type="entry name" value="CRCB"/>
    <property type="match status" value="1"/>
</dbReference>
<organism evidence="12 13">
    <name type="scientific">Sphingobacterium kyonggiense</name>
    <dbReference type="NCBI Taxonomy" id="714075"/>
    <lineage>
        <taxon>Bacteria</taxon>
        <taxon>Pseudomonadati</taxon>
        <taxon>Bacteroidota</taxon>
        <taxon>Sphingobacteriia</taxon>
        <taxon>Sphingobacteriales</taxon>
        <taxon>Sphingobacteriaceae</taxon>
        <taxon>Sphingobacterium</taxon>
    </lineage>
</organism>
<keyword evidence="13" id="KW-1185">Reference proteome</keyword>
<evidence type="ECO:0000313" key="12">
    <source>
        <dbReference type="EMBL" id="GAA4137648.1"/>
    </source>
</evidence>
<feature type="binding site" evidence="11">
    <location>
        <position position="78"/>
    </location>
    <ligand>
        <name>Na(+)</name>
        <dbReference type="ChEBI" id="CHEBI:29101"/>
        <note>structural</note>
    </ligand>
</feature>
<evidence type="ECO:0000256" key="7">
    <source>
        <dbReference type="ARBA" id="ARBA00023136"/>
    </source>
</evidence>
<feature type="transmembrane region" description="Helical" evidence="11">
    <location>
        <begin position="67"/>
        <end position="84"/>
    </location>
</feature>
<comment type="catalytic activity">
    <reaction evidence="10">
        <text>fluoride(in) = fluoride(out)</text>
        <dbReference type="Rhea" id="RHEA:76159"/>
        <dbReference type="ChEBI" id="CHEBI:17051"/>
    </reaction>
    <physiologicalReaction direction="left-to-right" evidence="10">
        <dbReference type="Rhea" id="RHEA:76160"/>
    </physiologicalReaction>
</comment>
<name>A0ABP7YKJ1_9SPHI</name>
<feature type="binding site" evidence="11">
    <location>
        <position position="75"/>
    </location>
    <ligand>
        <name>Na(+)</name>
        <dbReference type="ChEBI" id="CHEBI:29101"/>
        <note>structural</note>
    </ligand>
</feature>